<accession>A0A4Y2LB66</accession>
<reference evidence="1 2" key="1">
    <citation type="journal article" date="2019" name="Sci. Rep.">
        <title>Orb-weaving spider Araneus ventricosus genome elucidates the spidroin gene catalogue.</title>
        <authorList>
            <person name="Kono N."/>
            <person name="Nakamura H."/>
            <person name="Ohtoshi R."/>
            <person name="Moran D.A.P."/>
            <person name="Shinohara A."/>
            <person name="Yoshida Y."/>
            <person name="Fujiwara M."/>
            <person name="Mori M."/>
            <person name="Tomita M."/>
            <person name="Arakawa K."/>
        </authorList>
    </citation>
    <scope>NUCLEOTIDE SEQUENCE [LARGE SCALE GENOMIC DNA]</scope>
</reference>
<keyword evidence="2" id="KW-1185">Reference proteome</keyword>
<name>A0A4Y2LB66_ARAVE</name>
<proteinExistence type="predicted"/>
<evidence type="ECO:0000313" key="1">
    <source>
        <dbReference type="EMBL" id="GBN11714.1"/>
    </source>
</evidence>
<comment type="caution">
    <text evidence="1">The sequence shown here is derived from an EMBL/GenBank/DDBJ whole genome shotgun (WGS) entry which is preliminary data.</text>
</comment>
<gene>
    <name evidence="1" type="ORF">AVEN_229668_1</name>
</gene>
<dbReference type="EMBL" id="BGPR01005604">
    <property type="protein sequence ID" value="GBN11714.1"/>
    <property type="molecule type" value="Genomic_DNA"/>
</dbReference>
<organism evidence="1 2">
    <name type="scientific">Araneus ventricosus</name>
    <name type="common">Orbweaver spider</name>
    <name type="synonym">Epeira ventricosa</name>
    <dbReference type="NCBI Taxonomy" id="182803"/>
    <lineage>
        <taxon>Eukaryota</taxon>
        <taxon>Metazoa</taxon>
        <taxon>Ecdysozoa</taxon>
        <taxon>Arthropoda</taxon>
        <taxon>Chelicerata</taxon>
        <taxon>Arachnida</taxon>
        <taxon>Araneae</taxon>
        <taxon>Araneomorphae</taxon>
        <taxon>Entelegynae</taxon>
        <taxon>Araneoidea</taxon>
        <taxon>Araneidae</taxon>
        <taxon>Araneus</taxon>
    </lineage>
</organism>
<dbReference type="Proteomes" id="UP000499080">
    <property type="component" value="Unassembled WGS sequence"/>
</dbReference>
<evidence type="ECO:0000313" key="2">
    <source>
        <dbReference type="Proteomes" id="UP000499080"/>
    </source>
</evidence>
<dbReference type="AlphaFoldDB" id="A0A4Y2LB66"/>
<protein>
    <submittedName>
        <fullName evidence="1">Uncharacterized protein</fullName>
    </submittedName>
</protein>
<sequence>MNARVVGVVGPLCLLPRRPVAGAGGEPVQDEFPEVLRHLLSAGTTVVEVEDHHRDYDRNGRDSHHHRQLTKSLLKTSTQIKKSSCNLRECVSDSSTKDGSLNVDGIAEGCEANMERLQCASGLNIDVDRIESISESSETDIEAILE</sequence>